<keyword evidence="1" id="KW-0812">Transmembrane</keyword>
<dbReference type="Pfam" id="PF25411">
    <property type="entry name" value="DUF7888"/>
    <property type="match status" value="1"/>
</dbReference>
<dbReference type="PANTHER" id="PTHR40845">
    <property type="match status" value="1"/>
</dbReference>
<keyword evidence="5" id="KW-1185">Reference proteome</keyword>
<evidence type="ECO:0000313" key="4">
    <source>
        <dbReference type="EMBL" id="KAF4303179.1"/>
    </source>
</evidence>
<dbReference type="Proteomes" id="UP000572817">
    <property type="component" value="Unassembled WGS sequence"/>
</dbReference>
<accession>A0A8H4ILR6</accession>
<dbReference type="AlphaFoldDB" id="A0A8H4ILR6"/>
<feature type="chain" id="PRO_5034712402" description="DUF7888 domain-containing protein" evidence="2">
    <location>
        <begin position="17"/>
        <end position="182"/>
    </location>
</feature>
<feature type="domain" description="DUF7888" evidence="3">
    <location>
        <begin position="52"/>
        <end position="182"/>
    </location>
</feature>
<comment type="caution">
    <text evidence="4">The sequence shown here is derived from an EMBL/GenBank/DDBJ whole genome shotgun (WGS) entry which is preliminary data.</text>
</comment>
<keyword evidence="2" id="KW-0732">Signal</keyword>
<keyword evidence="1" id="KW-0472">Membrane</keyword>
<evidence type="ECO:0000256" key="1">
    <source>
        <dbReference type="SAM" id="Phobius"/>
    </source>
</evidence>
<sequence length="182" mass="19399">MKAATILALAAGFAAAAPAAAPIEKAEVEETHYLRKRLGTLGVAIVGGVISGSISTAIVGTASGIAAKQINDFIDAIENWDQVREEFTQRTVEEMFKERPGEEYAAICYNMGYSVSKPDQIIDGGKLELKSGPLNTNYDCFLMKGPDNVFTPEGDGGFINYAAQHNDAYCTYDDASGAVTCK</sequence>
<feature type="signal peptide" evidence="2">
    <location>
        <begin position="1"/>
        <end position="16"/>
    </location>
</feature>
<gene>
    <name evidence="4" type="ORF">GTA08_BOTSDO08713</name>
</gene>
<proteinExistence type="predicted"/>
<keyword evidence="1" id="KW-1133">Transmembrane helix</keyword>
<organism evidence="4 5">
    <name type="scientific">Botryosphaeria dothidea</name>
    <dbReference type="NCBI Taxonomy" id="55169"/>
    <lineage>
        <taxon>Eukaryota</taxon>
        <taxon>Fungi</taxon>
        <taxon>Dikarya</taxon>
        <taxon>Ascomycota</taxon>
        <taxon>Pezizomycotina</taxon>
        <taxon>Dothideomycetes</taxon>
        <taxon>Dothideomycetes incertae sedis</taxon>
        <taxon>Botryosphaeriales</taxon>
        <taxon>Botryosphaeriaceae</taxon>
        <taxon>Botryosphaeria</taxon>
    </lineage>
</organism>
<protein>
    <recommendedName>
        <fullName evidence="3">DUF7888 domain-containing protein</fullName>
    </recommendedName>
</protein>
<name>A0A8H4ILR6_9PEZI</name>
<evidence type="ECO:0000259" key="3">
    <source>
        <dbReference type="Pfam" id="PF25411"/>
    </source>
</evidence>
<dbReference type="OrthoDB" id="3478218at2759"/>
<evidence type="ECO:0000313" key="5">
    <source>
        <dbReference type="Proteomes" id="UP000572817"/>
    </source>
</evidence>
<reference evidence="4" key="1">
    <citation type="submission" date="2020-04" db="EMBL/GenBank/DDBJ databases">
        <title>Genome Assembly and Annotation of Botryosphaeria dothidea sdau 11-99, a Latent Pathogen of Apple Fruit Ring Rot in China.</title>
        <authorList>
            <person name="Yu C."/>
            <person name="Diao Y."/>
            <person name="Lu Q."/>
            <person name="Zhao J."/>
            <person name="Cui S."/>
            <person name="Peng C."/>
            <person name="He B."/>
            <person name="Liu H."/>
        </authorList>
    </citation>
    <scope>NUCLEOTIDE SEQUENCE [LARGE SCALE GENOMIC DNA]</scope>
    <source>
        <strain evidence="4">Sdau11-99</strain>
    </source>
</reference>
<evidence type="ECO:0000256" key="2">
    <source>
        <dbReference type="SAM" id="SignalP"/>
    </source>
</evidence>
<dbReference type="InterPro" id="IPR057210">
    <property type="entry name" value="DUF7888"/>
</dbReference>
<dbReference type="EMBL" id="WWBZ02000062">
    <property type="protein sequence ID" value="KAF4303179.1"/>
    <property type="molecule type" value="Genomic_DNA"/>
</dbReference>
<feature type="transmembrane region" description="Helical" evidence="1">
    <location>
        <begin position="43"/>
        <end position="67"/>
    </location>
</feature>
<dbReference type="PANTHER" id="PTHR40845:SF1">
    <property type="match status" value="1"/>
</dbReference>